<dbReference type="RefSeq" id="WP_059070175.1">
    <property type="nucleotide sequence ID" value="NZ_LNAL01000006.1"/>
</dbReference>
<accession>A0A9X0HM93</accession>
<keyword evidence="3" id="KW-1185">Reference proteome</keyword>
<comment type="caution">
    <text evidence="2">The sequence shown here is derived from an EMBL/GenBank/DDBJ whole genome shotgun (WGS) entry which is preliminary data.</text>
</comment>
<gene>
    <name evidence="2" type="ORF">ASU33_10500</name>
</gene>
<sequence length="238" mass="26322">MKRALPLLAFAALACTAVSAQTRTSMTAATDADYINTELSKGKGLSTRSSTAGSPFLFHNWTSGQLVSTVSGPRRALLKYDLAQNRLLVRKPNGDSVEVMMAQVKEFTLGDSARGERYTFRLYPDVKTEKPTLRSTLWDVRYDAGSTALLRQRTRTVYSYGNSPSLAGSTGSAWRDTYAYYIKRTDNTLVPVRLNTRSVLEALGKAQAPALQAYINQQRLKLDDEADVAKLLAYFDTL</sequence>
<reference evidence="2 3" key="1">
    <citation type="submission" date="2015-11" db="EMBL/GenBank/DDBJ databases">
        <title>Solirubrum puertoriconensis gen. nov. an environmental bacteria isolated in Puerto Rico.</title>
        <authorList>
            <person name="Cuebas-Irizarry M.F."/>
            <person name="Montalvo-Rodriguez R."/>
        </authorList>
    </citation>
    <scope>NUCLEOTIDE SEQUENCE [LARGE SCALE GENOMIC DNA]</scope>
    <source>
        <strain evidence="2 3">MC1A</strain>
    </source>
</reference>
<organism evidence="2 3">
    <name type="scientific">Solirubrum puertoriconensis</name>
    <dbReference type="NCBI Taxonomy" id="1751427"/>
    <lineage>
        <taxon>Bacteria</taxon>
        <taxon>Pseudomonadati</taxon>
        <taxon>Bacteroidota</taxon>
        <taxon>Cytophagia</taxon>
        <taxon>Cytophagales</taxon>
    </lineage>
</organism>
<keyword evidence="1" id="KW-0732">Signal</keyword>
<name>A0A9X0HM93_SOLP1</name>
<evidence type="ECO:0000313" key="2">
    <source>
        <dbReference type="EMBL" id="KUG08575.1"/>
    </source>
</evidence>
<dbReference type="Proteomes" id="UP000054223">
    <property type="component" value="Unassembled WGS sequence"/>
</dbReference>
<dbReference type="PROSITE" id="PS51257">
    <property type="entry name" value="PROKAR_LIPOPROTEIN"/>
    <property type="match status" value="1"/>
</dbReference>
<proteinExistence type="predicted"/>
<protein>
    <submittedName>
        <fullName evidence="2">Uncharacterized protein</fullName>
    </submittedName>
</protein>
<dbReference type="OrthoDB" id="879001at2"/>
<dbReference type="EMBL" id="LNAL01000006">
    <property type="protein sequence ID" value="KUG08575.1"/>
    <property type="molecule type" value="Genomic_DNA"/>
</dbReference>
<feature type="chain" id="PRO_5040858276" evidence="1">
    <location>
        <begin position="21"/>
        <end position="238"/>
    </location>
</feature>
<evidence type="ECO:0000256" key="1">
    <source>
        <dbReference type="SAM" id="SignalP"/>
    </source>
</evidence>
<feature type="signal peptide" evidence="1">
    <location>
        <begin position="1"/>
        <end position="20"/>
    </location>
</feature>
<dbReference type="AlphaFoldDB" id="A0A9X0HM93"/>
<evidence type="ECO:0000313" key="3">
    <source>
        <dbReference type="Proteomes" id="UP000054223"/>
    </source>
</evidence>